<feature type="transmembrane region" description="Helical" evidence="6">
    <location>
        <begin position="373"/>
        <end position="394"/>
    </location>
</feature>
<feature type="transmembrane region" description="Helical" evidence="6">
    <location>
        <begin position="401"/>
        <end position="420"/>
    </location>
</feature>
<evidence type="ECO:0000256" key="6">
    <source>
        <dbReference type="SAM" id="Phobius"/>
    </source>
</evidence>
<dbReference type="InterPro" id="IPR036259">
    <property type="entry name" value="MFS_trans_sf"/>
</dbReference>
<dbReference type="AlphaFoldDB" id="A0A0A1XKB5"/>
<evidence type="ECO:0000259" key="7">
    <source>
        <dbReference type="PROSITE" id="PS50850"/>
    </source>
</evidence>
<evidence type="ECO:0000256" key="1">
    <source>
        <dbReference type="ARBA" id="ARBA00004141"/>
    </source>
</evidence>
<keyword evidence="3 6" id="KW-0812">Transmembrane</keyword>
<feature type="transmembrane region" description="Helical" evidence="6">
    <location>
        <begin position="28"/>
        <end position="53"/>
    </location>
</feature>
<reference evidence="8" key="2">
    <citation type="journal article" date="2015" name="Gigascience">
        <title>Reconstructing a comprehensive transcriptome assembly of a white-pupal translocated strain of the pest fruit fly Bactrocera cucurbitae.</title>
        <authorList>
            <person name="Sim S.B."/>
            <person name="Calla B."/>
            <person name="Hall B."/>
            <person name="DeRego T."/>
            <person name="Geib S.M."/>
        </authorList>
    </citation>
    <scope>NUCLEOTIDE SEQUENCE</scope>
</reference>
<protein>
    <submittedName>
        <fullName evidence="8">Synaptic vesicle glycoprotein 2B</fullName>
    </submittedName>
</protein>
<dbReference type="GO" id="GO:0016020">
    <property type="term" value="C:membrane"/>
    <property type="evidence" value="ECO:0007669"/>
    <property type="project" value="UniProtKB-SubCell"/>
</dbReference>
<reference evidence="8" key="1">
    <citation type="submission" date="2014-11" db="EMBL/GenBank/DDBJ databases">
        <authorList>
            <person name="Geib S."/>
        </authorList>
    </citation>
    <scope>NUCLEOTIDE SEQUENCE</scope>
</reference>
<dbReference type="GO" id="GO:0022857">
    <property type="term" value="F:transmembrane transporter activity"/>
    <property type="evidence" value="ECO:0007669"/>
    <property type="project" value="InterPro"/>
</dbReference>
<name>A0A0A1XKB5_ZEUCU</name>
<feature type="transmembrane region" description="Helical" evidence="6">
    <location>
        <begin position="122"/>
        <end position="140"/>
    </location>
</feature>
<organism evidence="8">
    <name type="scientific">Zeugodacus cucurbitae</name>
    <name type="common">Melon fruit fly</name>
    <name type="synonym">Bactrocera cucurbitae</name>
    <dbReference type="NCBI Taxonomy" id="28588"/>
    <lineage>
        <taxon>Eukaryota</taxon>
        <taxon>Metazoa</taxon>
        <taxon>Ecdysozoa</taxon>
        <taxon>Arthropoda</taxon>
        <taxon>Hexapoda</taxon>
        <taxon>Insecta</taxon>
        <taxon>Pterygota</taxon>
        <taxon>Neoptera</taxon>
        <taxon>Endopterygota</taxon>
        <taxon>Diptera</taxon>
        <taxon>Brachycera</taxon>
        <taxon>Muscomorpha</taxon>
        <taxon>Tephritoidea</taxon>
        <taxon>Tephritidae</taxon>
        <taxon>Zeugodacus</taxon>
        <taxon>Zeugodacus</taxon>
    </lineage>
</organism>
<dbReference type="InterPro" id="IPR020846">
    <property type="entry name" value="MFS_dom"/>
</dbReference>
<feature type="transmembrane region" description="Helical" evidence="6">
    <location>
        <begin position="65"/>
        <end position="86"/>
    </location>
</feature>
<dbReference type="EMBL" id="GBXI01002836">
    <property type="protein sequence ID" value="JAD11456.1"/>
    <property type="molecule type" value="Transcribed_RNA"/>
</dbReference>
<dbReference type="PANTHER" id="PTHR23511:SF35">
    <property type="entry name" value="MAJOR FACILITATOR SUPERFAMILY (MFS) PROFILE DOMAIN-CONTAINING PROTEIN"/>
    <property type="match status" value="1"/>
</dbReference>
<feature type="transmembrane region" description="Helical" evidence="6">
    <location>
        <begin position="488"/>
        <end position="508"/>
    </location>
</feature>
<dbReference type="PANTHER" id="PTHR23511">
    <property type="entry name" value="SYNAPTIC VESICLE GLYCOPROTEIN 2"/>
    <property type="match status" value="1"/>
</dbReference>
<keyword evidence="2" id="KW-0813">Transport</keyword>
<dbReference type="Gene3D" id="1.20.1250.20">
    <property type="entry name" value="MFS general substrate transporter like domains"/>
    <property type="match status" value="1"/>
</dbReference>
<keyword evidence="5 6" id="KW-0472">Membrane</keyword>
<evidence type="ECO:0000256" key="4">
    <source>
        <dbReference type="ARBA" id="ARBA00022989"/>
    </source>
</evidence>
<feature type="domain" description="Major facilitator superfamily (MFS) profile" evidence="7">
    <location>
        <begin position="26"/>
        <end position="511"/>
    </location>
</feature>
<evidence type="ECO:0000256" key="2">
    <source>
        <dbReference type="ARBA" id="ARBA00022448"/>
    </source>
</evidence>
<dbReference type="InterPro" id="IPR011701">
    <property type="entry name" value="MFS"/>
</dbReference>
<feature type="transmembrane region" description="Helical" evidence="6">
    <location>
        <begin position="98"/>
        <end position="116"/>
    </location>
</feature>
<feature type="transmembrane region" description="Helical" evidence="6">
    <location>
        <begin position="195"/>
        <end position="214"/>
    </location>
</feature>
<evidence type="ECO:0000313" key="8">
    <source>
        <dbReference type="EMBL" id="JAD11456.1"/>
    </source>
</evidence>
<accession>A0A0A1XKB5</accession>
<dbReference type="Pfam" id="PF07690">
    <property type="entry name" value="MFS_1"/>
    <property type="match status" value="2"/>
</dbReference>
<feature type="transmembrane region" description="Helical" evidence="6">
    <location>
        <begin position="459"/>
        <end position="482"/>
    </location>
</feature>
<keyword evidence="4 6" id="KW-1133">Transmembrane helix</keyword>
<feature type="transmembrane region" description="Helical" evidence="6">
    <location>
        <begin position="152"/>
        <end position="175"/>
    </location>
</feature>
<evidence type="ECO:0000256" key="3">
    <source>
        <dbReference type="ARBA" id="ARBA00022692"/>
    </source>
</evidence>
<dbReference type="PROSITE" id="PS50850">
    <property type="entry name" value="MFS"/>
    <property type="match status" value="1"/>
</dbReference>
<dbReference type="SUPFAM" id="SSF103473">
    <property type="entry name" value="MFS general substrate transporter"/>
    <property type="match status" value="1"/>
</dbReference>
<comment type="subcellular location">
    <subcellularLocation>
        <location evidence="1">Membrane</location>
        <topology evidence="1">Multi-pass membrane protein</topology>
    </subcellularLocation>
</comment>
<sequence>MSRDNKEDTVVIDEALARTGFGKFNILIILYSGFVLNVVILEAVGVSFALPVLGCDLNLSHQEQGILGAVSFAGVIASSHFWGFLADTQGRKRIMQPALLLGFVVTFCSSLSPNFLTFAFLRFLNGILLSACSATIFAYVGEFHCQKDRSRAILGGGLISAVASIFFPVIAWIFINQEFEIYVPYINIVFKPWRSYFLACGVPGFICGLIMFFLPESPKYLLSAGNPEEAIEVLKRIHRINIGNKDPDNVYTVTTLLPDADTPMGKVKGLEKKNLLVSIMQSMWQQTAPLFMREHLRKTFLSSLILFIIFFSAHGVYMWFPYILNNTMQYTEKFIEPKRICDIIKFVQSGNLTSMGEDGPTETCTMHLEISTYMHTIFLEIIYVAILLLIMFFINKIGRKPMLFISMFICGACGILAFTIQIPLLAIYFLVIQLCCGCGKSVLNAIVVEIFPTNLRGMAVCISLMIGRIGSVTGSNILGLLIETHCEMALYSPAVALIIAGALGFLLPSAKQPVAKPKDLENTS</sequence>
<feature type="transmembrane region" description="Helical" evidence="6">
    <location>
        <begin position="300"/>
        <end position="320"/>
    </location>
</feature>
<gene>
    <name evidence="8" type="primary">SV2B_2</name>
    <name evidence="8" type="ORF">g.54649</name>
</gene>
<evidence type="ECO:0000256" key="5">
    <source>
        <dbReference type="ARBA" id="ARBA00023136"/>
    </source>
</evidence>
<proteinExistence type="predicted"/>
<feature type="transmembrane region" description="Helical" evidence="6">
    <location>
        <begin position="426"/>
        <end position="447"/>
    </location>
</feature>